<keyword evidence="4" id="KW-1185">Reference proteome</keyword>
<feature type="compositionally biased region" description="Low complexity" evidence="1">
    <location>
        <begin position="567"/>
        <end position="577"/>
    </location>
</feature>
<sequence>MARTAASHASRRRCCIFAFLALVIVPAAIFVAVWFVLHKPSNNSAPSPASPTPTITTAAPVRIQSTHFEPGSTPSPVLSTLVVAEVEEVRHAFSPTPLPVRIPGKLHRRINSTTSTSSRGNMVWSDGREHRAATTVNGTRTFVLIPPPTVTSSASGLRPGKMLILITLLASAVMALHLPDKAEADAANEVAPAPVIGTVVTADLQVPAILTSTLPPADGIEDKKGGHGGSHGGEANSGSSFKPGKVLLVVALLASAAMAFRIPAETETVSIDTAASFPTIGAGLTAGLHMVATPNTAIDGKEVMGRPKPAKKTTKKPEVDCEIMSTIVTTVDGTETTQTVPIVCSSTKRSAAAGLRPGIIGLLLALLVTTVMAVQPSIGTEVGTSRADLPPISASTSLTAAPPSTTSDDDDEDYCEDGSSVVSGSIITVTSDAQSSSRKQSVIATTTPEHHVETVTVTETTTRDITVTDDPSCAYTPILGPGPVRSSSETASEVVETSVPAPTSVDGPLESIVSTPTGTVQPSTSTSSPLAVIPITSTLSATTSDSSPAISSIDSWFGVSSTTSSLTSEMESATTMSVPPSTAPSDGEVEPTPEPVTSDSTAVPTAVMRIRRGDPGSPGSGEMNPPSDGGKEQNPGSDHGEQQAGSDTGEQNPGREKHGRSVMLHGRDSGGRRVIPPISESRRGTGGPGSTVLISMAWVFATCCGVLLMW</sequence>
<evidence type="ECO:0000256" key="2">
    <source>
        <dbReference type="SAM" id="Phobius"/>
    </source>
</evidence>
<dbReference type="EMBL" id="MU865929">
    <property type="protein sequence ID" value="KAK4451164.1"/>
    <property type="molecule type" value="Genomic_DNA"/>
</dbReference>
<feature type="transmembrane region" description="Helical" evidence="2">
    <location>
        <begin position="16"/>
        <end position="37"/>
    </location>
</feature>
<keyword evidence="2" id="KW-0472">Membrane</keyword>
<evidence type="ECO:0000256" key="1">
    <source>
        <dbReference type="SAM" id="MobiDB-lite"/>
    </source>
</evidence>
<feature type="compositionally biased region" description="Low complexity" evidence="1">
    <location>
        <begin position="390"/>
        <end position="406"/>
    </location>
</feature>
<protein>
    <submittedName>
        <fullName evidence="3">Uncharacterized protein</fullName>
    </submittedName>
</protein>
<name>A0AAV9GT52_9PEZI</name>
<reference evidence="3" key="2">
    <citation type="submission" date="2023-05" db="EMBL/GenBank/DDBJ databases">
        <authorList>
            <consortium name="Lawrence Berkeley National Laboratory"/>
            <person name="Steindorff A."/>
            <person name="Hensen N."/>
            <person name="Bonometti L."/>
            <person name="Westerberg I."/>
            <person name="Brannstrom I.O."/>
            <person name="Guillou S."/>
            <person name="Cros-Aarteil S."/>
            <person name="Calhoun S."/>
            <person name="Haridas S."/>
            <person name="Kuo A."/>
            <person name="Mondo S."/>
            <person name="Pangilinan J."/>
            <person name="Riley R."/>
            <person name="Labutti K."/>
            <person name="Andreopoulos B."/>
            <person name="Lipzen A."/>
            <person name="Chen C."/>
            <person name="Yanf M."/>
            <person name="Daum C."/>
            <person name="Ng V."/>
            <person name="Clum A."/>
            <person name="Ohm R."/>
            <person name="Martin F."/>
            <person name="Silar P."/>
            <person name="Natvig D."/>
            <person name="Lalanne C."/>
            <person name="Gautier V."/>
            <person name="Ament-Velasquez S.L."/>
            <person name="Kruys A."/>
            <person name="Hutchinson M.I."/>
            <person name="Powell A.J."/>
            <person name="Barry K."/>
            <person name="Miller A.N."/>
            <person name="Grigoriev I.V."/>
            <person name="Debuchy R."/>
            <person name="Gladieux P."/>
            <person name="Thoren M.H."/>
            <person name="Johannesson H."/>
        </authorList>
    </citation>
    <scope>NUCLEOTIDE SEQUENCE</scope>
    <source>
        <strain evidence="3">PSN243</strain>
    </source>
</reference>
<reference evidence="3" key="1">
    <citation type="journal article" date="2023" name="Mol. Phylogenet. Evol.">
        <title>Genome-scale phylogeny and comparative genomics of the fungal order Sordariales.</title>
        <authorList>
            <person name="Hensen N."/>
            <person name="Bonometti L."/>
            <person name="Westerberg I."/>
            <person name="Brannstrom I.O."/>
            <person name="Guillou S."/>
            <person name="Cros-Aarteil S."/>
            <person name="Calhoun S."/>
            <person name="Haridas S."/>
            <person name="Kuo A."/>
            <person name="Mondo S."/>
            <person name="Pangilinan J."/>
            <person name="Riley R."/>
            <person name="LaButti K."/>
            <person name="Andreopoulos B."/>
            <person name="Lipzen A."/>
            <person name="Chen C."/>
            <person name="Yan M."/>
            <person name="Daum C."/>
            <person name="Ng V."/>
            <person name="Clum A."/>
            <person name="Steindorff A."/>
            <person name="Ohm R.A."/>
            <person name="Martin F."/>
            <person name="Silar P."/>
            <person name="Natvig D.O."/>
            <person name="Lalanne C."/>
            <person name="Gautier V."/>
            <person name="Ament-Velasquez S.L."/>
            <person name="Kruys A."/>
            <person name="Hutchinson M.I."/>
            <person name="Powell A.J."/>
            <person name="Barry K."/>
            <person name="Miller A.N."/>
            <person name="Grigoriev I.V."/>
            <person name="Debuchy R."/>
            <person name="Gladieux P."/>
            <person name="Hiltunen Thoren M."/>
            <person name="Johannesson H."/>
        </authorList>
    </citation>
    <scope>NUCLEOTIDE SEQUENCE</scope>
    <source>
        <strain evidence="3">PSN243</strain>
    </source>
</reference>
<feature type="region of interest" description="Disordered" evidence="1">
    <location>
        <begin position="468"/>
        <end position="487"/>
    </location>
</feature>
<feature type="region of interest" description="Disordered" evidence="1">
    <location>
        <begin position="567"/>
        <end position="689"/>
    </location>
</feature>
<feature type="region of interest" description="Disordered" evidence="1">
    <location>
        <begin position="381"/>
        <end position="417"/>
    </location>
</feature>
<keyword evidence="2" id="KW-0812">Transmembrane</keyword>
<organism evidence="3 4">
    <name type="scientific">Podospora aff. communis PSN243</name>
    <dbReference type="NCBI Taxonomy" id="3040156"/>
    <lineage>
        <taxon>Eukaryota</taxon>
        <taxon>Fungi</taxon>
        <taxon>Dikarya</taxon>
        <taxon>Ascomycota</taxon>
        <taxon>Pezizomycotina</taxon>
        <taxon>Sordariomycetes</taxon>
        <taxon>Sordariomycetidae</taxon>
        <taxon>Sordariales</taxon>
        <taxon>Podosporaceae</taxon>
        <taxon>Podospora</taxon>
    </lineage>
</organism>
<evidence type="ECO:0000313" key="3">
    <source>
        <dbReference type="EMBL" id="KAK4451164.1"/>
    </source>
</evidence>
<dbReference type="AlphaFoldDB" id="A0AAV9GT52"/>
<feature type="region of interest" description="Disordered" evidence="1">
    <location>
        <begin position="215"/>
        <end position="238"/>
    </location>
</feature>
<feature type="compositionally biased region" description="Acidic residues" evidence="1">
    <location>
        <begin position="407"/>
        <end position="416"/>
    </location>
</feature>
<keyword evidence="2" id="KW-1133">Transmembrane helix</keyword>
<accession>A0AAV9GT52</accession>
<comment type="caution">
    <text evidence="3">The sequence shown here is derived from an EMBL/GenBank/DDBJ whole genome shotgun (WGS) entry which is preliminary data.</text>
</comment>
<gene>
    <name evidence="3" type="ORF">QBC34DRAFT_424037</name>
</gene>
<proteinExistence type="predicted"/>
<evidence type="ECO:0000313" key="4">
    <source>
        <dbReference type="Proteomes" id="UP001321760"/>
    </source>
</evidence>
<dbReference type="Proteomes" id="UP001321760">
    <property type="component" value="Unassembled WGS sequence"/>
</dbReference>